<dbReference type="OrthoDB" id="9813053at2"/>
<sequence>MKFNARKAAQTIAYLCLKHGGRPLNVLKVVKLLYIADRESVRQRGFPIQQDRYVSMPHGPVNSMAYAFIDGFCDDPESGWSDFVGPRRGYVVGLPDGAVGEQLDLDELSAAERRILDEVWQRFGHMGHYQLRDWTHDRANVPEWEDPNGSSRDLPLVRMMEAVGRQDARERSEYAADMAAVDEMFASL</sequence>
<dbReference type="Proteomes" id="UP000199356">
    <property type="component" value="Unassembled WGS sequence"/>
</dbReference>
<dbReference type="RefSeq" id="WP_093420151.1">
    <property type="nucleotide sequence ID" value="NZ_FOXA01000005.1"/>
</dbReference>
<accession>A0A1I5PCH0</accession>
<dbReference type="InterPro" id="IPR025272">
    <property type="entry name" value="SocA_Panacea"/>
</dbReference>
<gene>
    <name evidence="2" type="ORF">SAMN04488047_10531</name>
</gene>
<evidence type="ECO:0000313" key="3">
    <source>
        <dbReference type="Proteomes" id="UP000199356"/>
    </source>
</evidence>
<feature type="domain" description="Antitoxin SocA-like Panacea" evidence="1">
    <location>
        <begin position="30"/>
        <end position="138"/>
    </location>
</feature>
<evidence type="ECO:0000259" key="1">
    <source>
        <dbReference type="Pfam" id="PF13274"/>
    </source>
</evidence>
<organism evidence="2 3">
    <name type="scientific">Tranquillimonas alkanivorans</name>
    <dbReference type="NCBI Taxonomy" id="441119"/>
    <lineage>
        <taxon>Bacteria</taxon>
        <taxon>Pseudomonadati</taxon>
        <taxon>Pseudomonadota</taxon>
        <taxon>Alphaproteobacteria</taxon>
        <taxon>Rhodobacterales</taxon>
        <taxon>Roseobacteraceae</taxon>
        <taxon>Tranquillimonas</taxon>
    </lineage>
</organism>
<protein>
    <recommendedName>
        <fullName evidence="1">Antitoxin SocA-like Panacea domain-containing protein</fullName>
    </recommendedName>
</protein>
<dbReference type="EMBL" id="FOXA01000005">
    <property type="protein sequence ID" value="SFP31683.1"/>
    <property type="molecule type" value="Genomic_DNA"/>
</dbReference>
<dbReference type="AlphaFoldDB" id="A0A1I5PCH0"/>
<evidence type="ECO:0000313" key="2">
    <source>
        <dbReference type="EMBL" id="SFP31683.1"/>
    </source>
</evidence>
<proteinExistence type="predicted"/>
<keyword evidence="3" id="KW-1185">Reference proteome</keyword>
<dbReference type="Pfam" id="PF13274">
    <property type="entry name" value="SocA_Panacea"/>
    <property type="match status" value="1"/>
</dbReference>
<name>A0A1I5PCH0_9RHOB</name>
<reference evidence="2 3" key="1">
    <citation type="submission" date="2016-10" db="EMBL/GenBank/DDBJ databases">
        <authorList>
            <person name="de Groot N.N."/>
        </authorList>
    </citation>
    <scope>NUCLEOTIDE SEQUENCE [LARGE SCALE GENOMIC DNA]</scope>
    <source>
        <strain evidence="2 3">DSM 19547</strain>
    </source>
</reference>